<name>F4CEJ4_SPHS2</name>
<proteinExistence type="predicted"/>
<accession>F4CEJ4</accession>
<organism evidence="1">
    <name type="scientific">Sphingobacterium sp. (strain 21)</name>
    <dbReference type="NCBI Taxonomy" id="743722"/>
    <lineage>
        <taxon>Bacteria</taxon>
        <taxon>Pseudomonadati</taxon>
        <taxon>Bacteroidota</taxon>
        <taxon>Sphingobacteriia</taxon>
        <taxon>Sphingobacteriales</taxon>
        <taxon>Sphingobacteriaceae</taxon>
        <taxon>Sphingobacterium</taxon>
    </lineage>
</organism>
<protein>
    <submittedName>
        <fullName evidence="1">Uncharacterized protein</fullName>
    </submittedName>
</protein>
<gene>
    <name evidence="1" type="ordered locus">Sph21_0098</name>
</gene>
<evidence type="ECO:0000313" key="1">
    <source>
        <dbReference type="EMBL" id="ADZ76689.1"/>
    </source>
</evidence>
<dbReference type="PATRIC" id="fig|743722.3.peg.104"/>
<dbReference type="AlphaFoldDB" id="F4CEJ4"/>
<dbReference type="HOGENOM" id="CLU_093137_0_0_10"/>
<dbReference type="EMBL" id="CP002584">
    <property type="protein sequence ID" value="ADZ76689.1"/>
    <property type="molecule type" value="Genomic_DNA"/>
</dbReference>
<dbReference type="KEGG" id="shg:Sph21_0098"/>
<dbReference type="OrthoDB" id="751263at2"/>
<sequence length="243" mass="29211">MSSEYFKARRPFDFHPHPYELGNILGLKKGYADNHFLVKIYDLDALKYEDYYLFHLQYYLPKRTGTEKEFMKHVWYIVENRIAYYRAQDPFSTKHALYVSNIEKLEAFLERIAGRDQWDIRPNDILLKEKNATIAKLRKEVEELTGYRVSRKIQVYEDHFTTVIDLLHQMQRLKLPNGAPLLRRDQQSPYYKIISNYFTDNKKNISIETARNYFVEKKPEDRSKGSEIPEDKKLFLIVPRQEE</sequence>
<dbReference type="eggNOG" id="ENOG5031D3Q">
    <property type="taxonomic scope" value="Bacteria"/>
</dbReference>
<reference evidence="1" key="1">
    <citation type="submission" date="2011-03" db="EMBL/GenBank/DDBJ databases">
        <title>Complete sequence of Sphingobacterium sp. 21.</title>
        <authorList>
            <consortium name="US DOE Joint Genome Institute"/>
            <person name="Lucas S."/>
            <person name="Copeland A."/>
            <person name="Lapidus A."/>
            <person name="Cheng J.-F."/>
            <person name="Goodwin L."/>
            <person name="Pitluck S."/>
            <person name="Davenport K."/>
            <person name="Detter J.C."/>
            <person name="Han C."/>
            <person name="Tapia R."/>
            <person name="Land M."/>
            <person name="Hauser L."/>
            <person name="Kyrpides N."/>
            <person name="Ivanova N."/>
            <person name="Ovchinnikova G."/>
            <person name="Pagani I."/>
            <person name="Siebers A.K."/>
            <person name="Allgaier M."/>
            <person name="Thelen M.P."/>
            <person name="Hugenholtz P."/>
            <person name="Woyke T."/>
        </authorList>
    </citation>
    <scope>NUCLEOTIDE SEQUENCE</scope>
    <source>
        <strain evidence="1">21</strain>
    </source>
</reference>